<evidence type="ECO:0000313" key="4">
    <source>
        <dbReference type="EMBL" id="OJJ42793.1"/>
    </source>
</evidence>
<dbReference type="GeneID" id="34607908"/>
<dbReference type="Pfam" id="PF12796">
    <property type="entry name" value="Ank_2"/>
    <property type="match status" value="1"/>
</dbReference>
<dbReference type="Proteomes" id="UP000184188">
    <property type="component" value="Unassembled WGS sequence"/>
</dbReference>
<evidence type="ECO:0000256" key="2">
    <source>
        <dbReference type="PROSITE-ProRule" id="PRU00023"/>
    </source>
</evidence>
<dbReference type="InterPro" id="IPR036770">
    <property type="entry name" value="Ankyrin_rpt-contain_sf"/>
</dbReference>
<dbReference type="SMART" id="SM00248">
    <property type="entry name" value="ANK"/>
    <property type="match status" value="3"/>
</dbReference>
<dbReference type="Gene3D" id="3.40.50.300">
    <property type="entry name" value="P-loop containing nucleotide triphosphate hydrolases"/>
    <property type="match status" value="1"/>
</dbReference>
<dbReference type="PROSITE" id="PS50297">
    <property type="entry name" value="ANK_REP_REGION"/>
    <property type="match status" value="1"/>
</dbReference>
<gene>
    <name evidence="4" type="ORF">ASPZODRAFT_1258257</name>
</gene>
<organism evidence="4 5">
    <name type="scientific">Penicilliopsis zonata CBS 506.65</name>
    <dbReference type="NCBI Taxonomy" id="1073090"/>
    <lineage>
        <taxon>Eukaryota</taxon>
        <taxon>Fungi</taxon>
        <taxon>Dikarya</taxon>
        <taxon>Ascomycota</taxon>
        <taxon>Pezizomycotina</taxon>
        <taxon>Eurotiomycetes</taxon>
        <taxon>Eurotiomycetidae</taxon>
        <taxon>Eurotiales</taxon>
        <taxon>Aspergillaceae</taxon>
        <taxon>Penicilliopsis</taxon>
    </lineage>
</organism>
<dbReference type="SUPFAM" id="SSF52540">
    <property type="entry name" value="P-loop containing nucleoside triphosphate hydrolases"/>
    <property type="match status" value="1"/>
</dbReference>
<dbReference type="RefSeq" id="XP_022577303.1">
    <property type="nucleotide sequence ID" value="XM_022721443.1"/>
</dbReference>
<keyword evidence="2" id="KW-0040">ANK repeat</keyword>
<dbReference type="InterPro" id="IPR056884">
    <property type="entry name" value="NPHP3-like_N"/>
</dbReference>
<dbReference type="InterPro" id="IPR002110">
    <property type="entry name" value="Ankyrin_rpt"/>
</dbReference>
<keyword evidence="5" id="KW-1185">Reference proteome</keyword>
<evidence type="ECO:0000313" key="5">
    <source>
        <dbReference type="Proteomes" id="UP000184188"/>
    </source>
</evidence>
<dbReference type="EMBL" id="KV878356">
    <property type="protein sequence ID" value="OJJ42793.1"/>
    <property type="molecule type" value="Genomic_DNA"/>
</dbReference>
<name>A0A1L9S6P0_9EURO</name>
<feature type="domain" description="Nephrocystin 3-like N-terminal" evidence="3">
    <location>
        <begin position="48"/>
        <end position="213"/>
    </location>
</feature>
<dbReference type="PROSITE" id="PS50088">
    <property type="entry name" value="ANK_REPEAT"/>
    <property type="match status" value="1"/>
</dbReference>
<dbReference type="AlphaFoldDB" id="A0A1L9S6P0"/>
<evidence type="ECO:0000259" key="3">
    <source>
        <dbReference type="Pfam" id="PF24883"/>
    </source>
</evidence>
<dbReference type="PANTHER" id="PTHR10039">
    <property type="entry name" value="AMELOGENIN"/>
    <property type="match status" value="1"/>
</dbReference>
<dbReference type="OrthoDB" id="20872at2759"/>
<protein>
    <recommendedName>
        <fullName evidence="3">Nephrocystin 3-like N-terminal domain-containing protein</fullName>
    </recommendedName>
</protein>
<keyword evidence="1" id="KW-0677">Repeat</keyword>
<dbReference type="Gene3D" id="1.25.40.20">
    <property type="entry name" value="Ankyrin repeat-containing domain"/>
    <property type="match status" value="1"/>
</dbReference>
<evidence type="ECO:0000256" key="1">
    <source>
        <dbReference type="ARBA" id="ARBA00022737"/>
    </source>
</evidence>
<feature type="repeat" description="ANK" evidence="2">
    <location>
        <begin position="575"/>
        <end position="607"/>
    </location>
</feature>
<accession>A0A1L9S6P0</accession>
<proteinExistence type="predicted"/>
<dbReference type="Pfam" id="PF24883">
    <property type="entry name" value="NPHP3_N"/>
    <property type="match status" value="1"/>
</dbReference>
<reference evidence="5" key="1">
    <citation type="journal article" date="2017" name="Genome Biol.">
        <title>Comparative genomics reveals high biological diversity and specific adaptations in the industrially and medically important fungal genus Aspergillus.</title>
        <authorList>
            <person name="de Vries R.P."/>
            <person name="Riley R."/>
            <person name="Wiebenga A."/>
            <person name="Aguilar-Osorio G."/>
            <person name="Amillis S."/>
            <person name="Uchima C.A."/>
            <person name="Anderluh G."/>
            <person name="Asadollahi M."/>
            <person name="Askin M."/>
            <person name="Barry K."/>
            <person name="Battaglia E."/>
            <person name="Bayram O."/>
            <person name="Benocci T."/>
            <person name="Braus-Stromeyer S.A."/>
            <person name="Caldana C."/>
            <person name="Canovas D."/>
            <person name="Cerqueira G.C."/>
            <person name="Chen F."/>
            <person name="Chen W."/>
            <person name="Choi C."/>
            <person name="Clum A."/>
            <person name="Dos Santos R.A."/>
            <person name="Damasio A.R."/>
            <person name="Diallinas G."/>
            <person name="Emri T."/>
            <person name="Fekete E."/>
            <person name="Flipphi M."/>
            <person name="Freyberg S."/>
            <person name="Gallo A."/>
            <person name="Gournas C."/>
            <person name="Habgood R."/>
            <person name="Hainaut M."/>
            <person name="Harispe M.L."/>
            <person name="Henrissat B."/>
            <person name="Hilden K.S."/>
            <person name="Hope R."/>
            <person name="Hossain A."/>
            <person name="Karabika E."/>
            <person name="Karaffa L."/>
            <person name="Karanyi Z."/>
            <person name="Krasevec N."/>
            <person name="Kuo A."/>
            <person name="Kusch H."/>
            <person name="LaButti K."/>
            <person name="Lagendijk E.L."/>
            <person name="Lapidus A."/>
            <person name="Levasseur A."/>
            <person name="Lindquist E."/>
            <person name="Lipzen A."/>
            <person name="Logrieco A.F."/>
            <person name="MacCabe A."/>
            <person name="Maekelae M.R."/>
            <person name="Malavazi I."/>
            <person name="Melin P."/>
            <person name="Meyer V."/>
            <person name="Mielnichuk N."/>
            <person name="Miskei M."/>
            <person name="Molnar A.P."/>
            <person name="Mule G."/>
            <person name="Ngan C.Y."/>
            <person name="Orejas M."/>
            <person name="Orosz E."/>
            <person name="Ouedraogo J.P."/>
            <person name="Overkamp K.M."/>
            <person name="Park H.-S."/>
            <person name="Perrone G."/>
            <person name="Piumi F."/>
            <person name="Punt P.J."/>
            <person name="Ram A.F."/>
            <person name="Ramon A."/>
            <person name="Rauscher S."/>
            <person name="Record E."/>
            <person name="Riano-Pachon D.M."/>
            <person name="Robert V."/>
            <person name="Roehrig J."/>
            <person name="Ruller R."/>
            <person name="Salamov A."/>
            <person name="Salih N.S."/>
            <person name="Samson R.A."/>
            <person name="Sandor E."/>
            <person name="Sanguinetti M."/>
            <person name="Schuetze T."/>
            <person name="Sepcic K."/>
            <person name="Shelest E."/>
            <person name="Sherlock G."/>
            <person name="Sophianopoulou V."/>
            <person name="Squina F.M."/>
            <person name="Sun H."/>
            <person name="Susca A."/>
            <person name="Todd R.B."/>
            <person name="Tsang A."/>
            <person name="Unkles S.E."/>
            <person name="van de Wiele N."/>
            <person name="van Rossen-Uffink D."/>
            <person name="Oliveira J.V."/>
            <person name="Vesth T.C."/>
            <person name="Visser J."/>
            <person name="Yu J.-H."/>
            <person name="Zhou M."/>
            <person name="Andersen M.R."/>
            <person name="Archer D.B."/>
            <person name="Baker S.E."/>
            <person name="Benoit I."/>
            <person name="Brakhage A.A."/>
            <person name="Braus G.H."/>
            <person name="Fischer R."/>
            <person name="Frisvad J.C."/>
            <person name="Goldman G.H."/>
            <person name="Houbraken J."/>
            <person name="Oakley B."/>
            <person name="Pocsi I."/>
            <person name="Scazzocchio C."/>
            <person name="Seiboth B."/>
            <person name="vanKuyk P.A."/>
            <person name="Wortman J."/>
            <person name="Dyer P.S."/>
            <person name="Grigoriev I.V."/>
        </authorList>
    </citation>
    <scope>NUCLEOTIDE SEQUENCE [LARGE SCALE GENOMIC DNA]</scope>
    <source>
        <strain evidence="5">CBS 506.65</strain>
    </source>
</reference>
<dbReference type="InterPro" id="IPR027417">
    <property type="entry name" value="P-loop_NTPase"/>
</dbReference>
<dbReference type="VEuPathDB" id="FungiDB:ASPZODRAFT_1258257"/>
<dbReference type="PANTHER" id="PTHR10039:SF14">
    <property type="entry name" value="NACHT DOMAIN-CONTAINING PROTEIN"/>
    <property type="match status" value="1"/>
</dbReference>
<sequence>MIICLQDLTRPDEAPYDRTPDKKNELMRQLDKVPYQDQKNRIPDRTLGTCSWFLDHPIFQEWQWDPLSPLLWVTADPGCGKSVLAKFLIDDTLKSFQSRIVCYFFFDGKSSEQQSITNALCSVLHQLFQQEEDLLSDAILQDYLRHANFTSSVTQLWNTLITAAESLINKEVVCVFDAIDECEQHGRKRLIEEVCRFFNRNERGPLKFLLTSRPWGEIRHEIESQIGDHLPSIHLQGDADTVVQSISVDIAQVIGKRVRGISKRLRFNEEEEEALLHGFTKGKPHRTYLWTKLILDMVERNPDITKSQIEQMTSELPQPVQKAYERMLYEIPDPDRANGILHIILAATRPLSVDEMRHALNVIDGHHHSSHNLELKTKAWFCERVRELCGLFLTIVDDHIDILHESGRMFLEQRFSVQDAHRTLAEACIRHLLFFEDSDIEAPFVEYSVRNWTMHAQKADFEAGHEIIPSMLRLCDPRAKWLCLLRFHSHTNIAIPEDGNSLMVASCFGLTMVVNLLLNQKPPPSARDKTYGRTALSWAAGNGFDETIQLFLPSMVCHLWRPFSTFPSIELSDHENRTPLMHAVLNDHVLVAKRLLDAGASTNATDKYGMSAAEYITYSTSDEMRGLLSIQSKSFVTRNTPWKLSNSGRICRAWYTSFSSALVQHVGMMKLRSSPHTQDRLQTAAWAVRNGHDDIFNLLLTR</sequence>
<dbReference type="SUPFAM" id="SSF48403">
    <property type="entry name" value="Ankyrin repeat"/>
    <property type="match status" value="1"/>
</dbReference>
<dbReference type="STRING" id="1073090.A0A1L9S6P0"/>